<proteinExistence type="predicted"/>
<reference evidence="2" key="1">
    <citation type="submission" date="2022-12" db="EMBL/GenBank/DDBJ databases">
        <authorList>
            <person name="Petersen C."/>
        </authorList>
    </citation>
    <scope>NUCLEOTIDE SEQUENCE</scope>
    <source>
        <strain evidence="2">IBT 35675</strain>
    </source>
</reference>
<feature type="region of interest" description="Disordered" evidence="1">
    <location>
        <begin position="1"/>
        <end position="20"/>
    </location>
</feature>
<accession>A0A9W9R5M7</accession>
<dbReference type="EMBL" id="JAPZBR010000005">
    <property type="protein sequence ID" value="KAJ5354172.1"/>
    <property type="molecule type" value="Genomic_DNA"/>
</dbReference>
<keyword evidence="3" id="KW-1185">Reference proteome</keyword>
<reference evidence="2" key="2">
    <citation type="journal article" date="2023" name="IMA Fungus">
        <title>Comparative genomic study of the Penicillium genus elucidates a diverse pangenome and 15 lateral gene transfer events.</title>
        <authorList>
            <person name="Petersen C."/>
            <person name="Sorensen T."/>
            <person name="Nielsen M.R."/>
            <person name="Sondergaard T.E."/>
            <person name="Sorensen J.L."/>
            <person name="Fitzpatrick D.A."/>
            <person name="Frisvad J.C."/>
            <person name="Nielsen K.L."/>
        </authorList>
    </citation>
    <scope>NUCLEOTIDE SEQUENCE</scope>
    <source>
        <strain evidence="2">IBT 35675</strain>
    </source>
</reference>
<gene>
    <name evidence="2" type="ORF">N7541_006736</name>
</gene>
<sequence>MADQHEYTNTQITNRQRMSCTSPWPLGPAVLPCAKICFTTAPSFANDPFIAAGDVYPPVTDSIVSDHSQQASYVPSNQIRSIPGKNVAPDGQMGRQYREKYKYLVFTLER</sequence>
<evidence type="ECO:0000313" key="3">
    <source>
        <dbReference type="Proteomes" id="UP001148299"/>
    </source>
</evidence>
<feature type="compositionally biased region" description="Polar residues" evidence="1">
    <location>
        <begin position="7"/>
        <end position="20"/>
    </location>
</feature>
<dbReference type="Proteomes" id="UP001148299">
    <property type="component" value="Unassembled WGS sequence"/>
</dbReference>
<organism evidence="2 3">
    <name type="scientific">Penicillium brevicompactum</name>
    <dbReference type="NCBI Taxonomy" id="5074"/>
    <lineage>
        <taxon>Eukaryota</taxon>
        <taxon>Fungi</taxon>
        <taxon>Dikarya</taxon>
        <taxon>Ascomycota</taxon>
        <taxon>Pezizomycotina</taxon>
        <taxon>Eurotiomycetes</taxon>
        <taxon>Eurotiomycetidae</taxon>
        <taxon>Eurotiales</taxon>
        <taxon>Aspergillaceae</taxon>
        <taxon>Penicillium</taxon>
    </lineage>
</organism>
<dbReference type="AlphaFoldDB" id="A0A9W9R5M7"/>
<evidence type="ECO:0000313" key="2">
    <source>
        <dbReference type="EMBL" id="KAJ5354172.1"/>
    </source>
</evidence>
<name>A0A9W9R5M7_PENBR</name>
<evidence type="ECO:0000256" key="1">
    <source>
        <dbReference type="SAM" id="MobiDB-lite"/>
    </source>
</evidence>
<protein>
    <submittedName>
        <fullName evidence="2">Uncharacterized protein</fullName>
    </submittedName>
</protein>
<comment type="caution">
    <text evidence="2">The sequence shown here is derived from an EMBL/GenBank/DDBJ whole genome shotgun (WGS) entry which is preliminary data.</text>
</comment>